<comment type="caution">
    <text evidence="4">The sequence shown here is derived from an EMBL/GenBank/DDBJ whole genome shotgun (WGS) entry which is preliminary data.</text>
</comment>
<dbReference type="Gene3D" id="3.90.850.10">
    <property type="entry name" value="Fumarylacetoacetase-like, C-terminal domain"/>
    <property type="match status" value="1"/>
</dbReference>
<dbReference type="AlphaFoldDB" id="A0A2P8QEE3"/>
<evidence type="ECO:0000313" key="4">
    <source>
        <dbReference type="EMBL" id="PSM44621.1"/>
    </source>
</evidence>
<dbReference type="InterPro" id="IPR051121">
    <property type="entry name" value="FAH"/>
</dbReference>
<dbReference type="GO" id="GO:0044281">
    <property type="term" value="P:small molecule metabolic process"/>
    <property type="evidence" value="ECO:0007669"/>
    <property type="project" value="UniProtKB-ARBA"/>
</dbReference>
<dbReference type="PANTHER" id="PTHR42796:SF7">
    <property type="entry name" value="2-DEHYDRO-3-DEOXY-D-ARABINONATE DEHYDRATASE"/>
    <property type="match status" value="1"/>
</dbReference>
<evidence type="ECO:0000256" key="1">
    <source>
        <dbReference type="ARBA" id="ARBA00010211"/>
    </source>
</evidence>
<dbReference type="PANTHER" id="PTHR42796">
    <property type="entry name" value="FUMARYLACETOACETATE HYDROLASE DOMAIN-CONTAINING PROTEIN 2A-RELATED"/>
    <property type="match status" value="1"/>
</dbReference>
<dbReference type="GO" id="GO:0016787">
    <property type="term" value="F:hydrolase activity"/>
    <property type="evidence" value="ECO:0007669"/>
    <property type="project" value="UniProtKB-KW"/>
</dbReference>
<accession>A0A2P8QEE3</accession>
<dbReference type="RefSeq" id="WP_107014375.1">
    <property type="nucleotide sequence ID" value="NZ_KZ679038.1"/>
</dbReference>
<dbReference type="Pfam" id="PF01557">
    <property type="entry name" value="FAA_hydrolase"/>
    <property type="match status" value="1"/>
</dbReference>
<dbReference type="SUPFAM" id="SSF56529">
    <property type="entry name" value="FAH"/>
    <property type="match status" value="1"/>
</dbReference>
<evidence type="ECO:0000259" key="3">
    <source>
        <dbReference type="Pfam" id="PF01557"/>
    </source>
</evidence>
<organism evidence="4 5">
    <name type="scientific">Streptomyces dioscori</name>
    <dbReference type="NCBI Taxonomy" id="2109333"/>
    <lineage>
        <taxon>Bacteria</taxon>
        <taxon>Bacillati</taxon>
        <taxon>Actinomycetota</taxon>
        <taxon>Actinomycetes</taxon>
        <taxon>Kitasatosporales</taxon>
        <taxon>Streptomycetaceae</taxon>
        <taxon>Streptomyces</taxon>
        <taxon>Streptomyces aurantiacus group</taxon>
    </lineage>
</organism>
<proteinExistence type="inferred from homology"/>
<keyword evidence="2" id="KW-0479">Metal-binding</keyword>
<protein>
    <submittedName>
        <fullName evidence="4">Fumarylacetoacetate hydrolase</fullName>
    </submittedName>
</protein>
<dbReference type="Proteomes" id="UP000240429">
    <property type="component" value="Unassembled WGS sequence"/>
</dbReference>
<reference evidence="4 5" key="1">
    <citation type="submission" date="2018-03" db="EMBL/GenBank/DDBJ databases">
        <title>Streptomyces dioscori sp. nov., a novel endophytic actinobacterium isolated from bulbil of Dioscorea bulbifera L.</title>
        <authorList>
            <person name="Zhikuan W."/>
        </authorList>
    </citation>
    <scope>NUCLEOTIDE SEQUENCE [LARGE SCALE GENOMIC DNA]</scope>
    <source>
        <strain evidence="4 5">A217</strain>
    </source>
</reference>
<dbReference type="GO" id="GO:0046872">
    <property type="term" value="F:metal ion binding"/>
    <property type="evidence" value="ECO:0007669"/>
    <property type="project" value="UniProtKB-KW"/>
</dbReference>
<keyword evidence="5" id="KW-1185">Reference proteome</keyword>
<dbReference type="InterPro" id="IPR036663">
    <property type="entry name" value="Fumarylacetoacetase_C_sf"/>
</dbReference>
<dbReference type="InterPro" id="IPR011234">
    <property type="entry name" value="Fumarylacetoacetase-like_C"/>
</dbReference>
<dbReference type="OrthoDB" id="9779415at2"/>
<evidence type="ECO:0000256" key="2">
    <source>
        <dbReference type="ARBA" id="ARBA00022723"/>
    </source>
</evidence>
<dbReference type="EMBL" id="PYBJ01000001">
    <property type="protein sequence ID" value="PSM44621.1"/>
    <property type="molecule type" value="Genomic_DNA"/>
</dbReference>
<keyword evidence="4" id="KW-0378">Hydrolase</keyword>
<feature type="domain" description="Fumarylacetoacetase-like C-terminal" evidence="3">
    <location>
        <begin position="225"/>
        <end position="370"/>
    </location>
</feature>
<gene>
    <name evidence="4" type="ORF">C6Y14_00245</name>
</gene>
<comment type="similarity">
    <text evidence="1">Belongs to the FAH family.</text>
</comment>
<sequence length="395" mass="41800">MEPAAARPRPLLTAGSVLPQDASRAVLVARVHSPEWDGPCVAAVRGEHVVDLTAVAPTVCDLMERDDAADIVREADGGHVWRLDDLLAAPAGRSDVAHLLAPVDLHVIKAAGVTFARSLLERVIEERTGGDPAQAARVRARVGQLVGGTLDGIRPGSPEAGKAKELLVAEGLWSQYLEVGIGPDPEVFTKAPVLSAVGTGADIGVLGASVWNNPEPEAVLVVDSRGRIRGATLGNDVNLRDIEGRSALLLSQAKDNNASCAIGPFIRLFDEDFGLDTVRGLDIDLRIDGTDGYVLHGSSSMREISRDVLDLVTATYGPHHQYPDGFVLFTGTLFAPTEDRQAPGAGFTHEYGDVVRISSPQLGALVNTVVPSEQAAPWTFGVRALLRSLARRGVL</sequence>
<evidence type="ECO:0000313" key="5">
    <source>
        <dbReference type="Proteomes" id="UP000240429"/>
    </source>
</evidence>
<name>A0A2P8QEE3_9ACTN</name>